<proteinExistence type="predicted"/>
<dbReference type="GO" id="GO:0046556">
    <property type="term" value="F:alpha-L-arabinofuranosidase activity"/>
    <property type="evidence" value="ECO:0007669"/>
    <property type="project" value="UniProtKB-EC"/>
</dbReference>
<dbReference type="AlphaFoldDB" id="A0A7S3BZM7"/>
<dbReference type="SMART" id="SM00813">
    <property type="entry name" value="Alpha-L-AF_C"/>
    <property type="match status" value="1"/>
</dbReference>
<dbReference type="PANTHER" id="PTHR31776:SF0">
    <property type="entry name" value="ALPHA-L-ARABINOFURANOSIDASE 1"/>
    <property type="match status" value="1"/>
</dbReference>
<evidence type="ECO:0000256" key="1">
    <source>
        <dbReference type="ARBA" id="ARBA00023180"/>
    </source>
</evidence>
<dbReference type="SUPFAM" id="SSF51011">
    <property type="entry name" value="Glycosyl hydrolase domain"/>
    <property type="match status" value="1"/>
</dbReference>
<feature type="domain" description="Alpha-L-arabinofuranosidase C-terminal" evidence="2">
    <location>
        <begin position="60"/>
        <end position="274"/>
    </location>
</feature>
<dbReference type="Gene3D" id="3.20.20.80">
    <property type="entry name" value="Glycosidases"/>
    <property type="match status" value="1"/>
</dbReference>
<accession>A0A7S3BZM7</accession>
<reference evidence="3" key="1">
    <citation type="submission" date="2021-01" db="EMBL/GenBank/DDBJ databases">
        <authorList>
            <person name="Corre E."/>
            <person name="Pelletier E."/>
            <person name="Niang G."/>
            <person name="Scheremetjew M."/>
            <person name="Finn R."/>
            <person name="Kale V."/>
            <person name="Holt S."/>
            <person name="Cochrane G."/>
            <person name="Meng A."/>
            <person name="Brown T."/>
            <person name="Cohen L."/>
        </authorList>
    </citation>
    <scope>NUCLEOTIDE SEQUENCE</scope>
    <source>
        <strain evidence="3">CCMP281</strain>
    </source>
</reference>
<dbReference type="InterPro" id="IPR013780">
    <property type="entry name" value="Glyco_hydro_b"/>
</dbReference>
<dbReference type="EMBL" id="HBHX01069122">
    <property type="protein sequence ID" value="CAE0149985.1"/>
    <property type="molecule type" value="Transcribed_RNA"/>
</dbReference>
<keyword evidence="1" id="KW-0325">Glycoprotein</keyword>
<gene>
    <name evidence="3" type="ORF">HERI1096_LOCUS38195</name>
</gene>
<dbReference type="InterPro" id="IPR017853">
    <property type="entry name" value="GH"/>
</dbReference>
<dbReference type="SUPFAM" id="SSF51445">
    <property type="entry name" value="(Trans)glycosidases"/>
    <property type="match status" value="1"/>
</dbReference>
<protein>
    <recommendedName>
        <fullName evidence="2">Alpha-L-arabinofuranosidase C-terminal domain-containing protein</fullName>
    </recommendedName>
</protein>
<dbReference type="Gene3D" id="2.60.40.1180">
    <property type="entry name" value="Golgi alpha-mannosidase II"/>
    <property type="match status" value="1"/>
</dbReference>
<sequence length="295" mass="32331">MYVVACGFWDDKVGMVGNPCLAGQRCDAWDEHYYRSTSQLLRMASLYDSYNRSLPKVYVGEYAAKDTFDHEYGHLQRGLKRRPRLTHGRRLKLSHRRLSLRAAVAEATFLIGLERNADVVVASSFAPTLNNVRGTRWSYNLLNFNASHLFALPSYSVLLMFRPSMGQHGSPAHTLVATASGGRSWVASASAQPESRTVTIKLASHAAVEQRVAVRLAGWPVLQLATASVLSAASPSAENSLERPTAVAPRPLRIEPPNGTIVAQELTVSLPAWSVVVVTLCHGHRGGVERRLPHG</sequence>
<evidence type="ECO:0000313" key="3">
    <source>
        <dbReference type="EMBL" id="CAE0149985.1"/>
    </source>
</evidence>
<dbReference type="Pfam" id="PF06964">
    <property type="entry name" value="Alpha-L-AF_C"/>
    <property type="match status" value="1"/>
</dbReference>
<dbReference type="GO" id="GO:0046373">
    <property type="term" value="P:L-arabinose metabolic process"/>
    <property type="evidence" value="ECO:0007669"/>
    <property type="project" value="InterPro"/>
</dbReference>
<evidence type="ECO:0000259" key="2">
    <source>
        <dbReference type="SMART" id="SM00813"/>
    </source>
</evidence>
<dbReference type="InterPro" id="IPR051563">
    <property type="entry name" value="Glycosyl_Hydrolase_51"/>
</dbReference>
<name>A0A7S3BZM7_9EUKA</name>
<dbReference type="InterPro" id="IPR010720">
    <property type="entry name" value="Alpha-L-AF_C"/>
</dbReference>
<organism evidence="3">
    <name type="scientific">Haptolina ericina</name>
    <dbReference type="NCBI Taxonomy" id="156174"/>
    <lineage>
        <taxon>Eukaryota</taxon>
        <taxon>Haptista</taxon>
        <taxon>Haptophyta</taxon>
        <taxon>Prymnesiophyceae</taxon>
        <taxon>Prymnesiales</taxon>
        <taxon>Prymnesiaceae</taxon>
        <taxon>Haptolina</taxon>
    </lineage>
</organism>
<dbReference type="PANTHER" id="PTHR31776">
    <property type="entry name" value="ALPHA-L-ARABINOFURANOSIDASE 1"/>
    <property type="match status" value="1"/>
</dbReference>